<dbReference type="Proteomes" id="UP000593567">
    <property type="component" value="Unassembled WGS sequence"/>
</dbReference>
<dbReference type="OrthoDB" id="447290at2759"/>
<evidence type="ECO:0000256" key="2">
    <source>
        <dbReference type="ARBA" id="ARBA00022694"/>
    </source>
</evidence>
<evidence type="ECO:0000313" key="7">
    <source>
        <dbReference type="EMBL" id="KAF6025550.1"/>
    </source>
</evidence>
<dbReference type="GO" id="GO:0005634">
    <property type="term" value="C:nucleus"/>
    <property type="evidence" value="ECO:0007669"/>
    <property type="project" value="TreeGrafter"/>
</dbReference>
<name>A0A7J7JH24_BUGNE</name>
<dbReference type="InterPro" id="IPR042214">
    <property type="entry name" value="TruD_catalytic"/>
</dbReference>
<evidence type="ECO:0000256" key="5">
    <source>
        <dbReference type="SAM" id="MobiDB-lite"/>
    </source>
</evidence>
<proteinExistence type="inferred from homology"/>
<dbReference type="PANTHER" id="PTHR13326:SF31">
    <property type="entry name" value="PSEUDOURIDYLATE SYNTHASE 7 HOMOLOG"/>
    <property type="match status" value="1"/>
</dbReference>
<dbReference type="Gene3D" id="3.30.2350.20">
    <property type="entry name" value="TruD, catalytic domain"/>
    <property type="match status" value="2"/>
</dbReference>
<dbReference type="CDD" id="cd02576">
    <property type="entry name" value="PseudoU_synth_ScPUS7"/>
    <property type="match status" value="1"/>
</dbReference>
<evidence type="ECO:0000256" key="3">
    <source>
        <dbReference type="ARBA" id="ARBA00023235"/>
    </source>
</evidence>
<keyword evidence="2" id="KW-0819">tRNA processing</keyword>
<dbReference type="InterPro" id="IPR001656">
    <property type="entry name" value="PsdUridine_synth_TruD"/>
</dbReference>
<keyword evidence="3" id="KW-0413">Isomerase</keyword>
<organism evidence="7 8">
    <name type="scientific">Bugula neritina</name>
    <name type="common">Brown bryozoan</name>
    <name type="synonym">Sertularia neritina</name>
    <dbReference type="NCBI Taxonomy" id="10212"/>
    <lineage>
        <taxon>Eukaryota</taxon>
        <taxon>Metazoa</taxon>
        <taxon>Spiralia</taxon>
        <taxon>Lophotrochozoa</taxon>
        <taxon>Bryozoa</taxon>
        <taxon>Gymnolaemata</taxon>
        <taxon>Cheilostomatida</taxon>
        <taxon>Flustrina</taxon>
        <taxon>Buguloidea</taxon>
        <taxon>Bugulidae</taxon>
        <taxon>Bugula</taxon>
    </lineage>
</organism>
<gene>
    <name evidence="7" type="ORF">EB796_016141</name>
</gene>
<feature type="domain" description="TRUD" evidence="6">
    <location>
        <begin position="464"/>
        <end position="698"/>
    </location>
</feature>
<protein>
    <submittedName>
        <fullName evidence="7">PUS7</fullName>
    </submittedName>
</protein>
<feature type="region of interest" description="Disordered" evidence="5">
    <location>
        <begin position="150"/>
        <end position="259"/>
    </location>
</feature>
<feature type="compositionally biased region" description="Low complexity" evidence="5">
    <location>
        <begin position="225"/>
        <end position="246"/>
    </location>
</feature>
<dbReference type="FunFam" id="3.30.2350.20:FF:000003">
    <property type="entry name" value="Pseudouridylate synthase 7 homolog"/>
    <property type="match status" value="1"/>
</dbReference>
<comment type="catalytic activity">
    <reaction evidence="4">
        <text>a uridine in tRNA = a pseudouridine in tRNA</text>
        <dbReference type="Rhea" id="RHEA:54572"/>
        <dbReference type="Rhea" id="RHEA-COMP:13339"/>
        <dbReference type="Rhea" id="RHEA-COMP:13934"/>
        <dbReference type="ChEBI" id="CHEBI:65314"/>
        <dbReference type="ChEBI" id="CHEBI:65315"/>
    </reaction>
</comment>
<evidence type="ECO:0000313" key="8">
    <source>
        <dbReference type="Proteomes" id="UP000593567"/>
    </source>
</evidence>
<dbReference type="PANTHER" id="PTHR13326">
    <property type="entry name" value="TRNA PSEUDOURIDINE SYNTHASE D"/>
    <property type="match status" value="1"/>
</dbReference>
<evidence type="ECO:0000259" key="6">
    <source>
        <dbReference type="PROSITE" id="PS50984"/>
    </source>
</evidence>
<dbReference type="AlphaFoldDB" id="A0A7J7JH24"/>
<dbReference type="EMBL" id="VXIV02002444">
    <property type="protein sequence ID" value="KAF6025550.1"/>
    <property type="molecule type" value="Genomic_DNA"/>
</dbReference>
<dbReference type="PROSITE" id="PS50984">
    <property type="entry name" value="TRUD"/>
    <property type="match status" value="1"/>
</dbReference>
<dbReference type="InterPro" id="IPR011760">
    <property type="entry name" value="PsdUridine_synth_TruD_insert"/>
</dbReference>
<comment type="caution">
    <text evidence="7">The sequence shown here is derived from an EMBL/GenBank/DDBJ whole genome shotgun (WGS) entry which is preliminary data.</text>
</comment>
<evidence type="ECO:0000256" key="4">
    <source>
        <dbReference type="ARBA" id="ARBA00036943"/>
    </source>
</evidence>
<feature type="compositionally biased region" description="Polar residues" evidence="5">
    <location>
        <begin position="247"/>
        <end position="259"/>
    </location>
</feature>
<sequence length="775" mass="85237">MDDTQEPQAKKLKLEDTTLKPECDRRLPLIESDVGIKCYITSGFTPIPGIVKQRFSDFIVNEMDMAGKIVQLTNTEVETIPAANGSLPSTKKSTCSATNNLPTDSNKVNDNCNTVTDSSTAVTDSSTAVTNSSPAVTNSSTVVTVSSTTITDSSGTVDGNSATKSLSPVAGTHEVGSDNSSAELADSSSITDNSSLVDSGKSITENCSTVTGSSKASTEDSEKVANTSTASTSSASNSNSSNSQSTILENSSQSKSCSAMDTGHVNCPIPTNILNELKEIKKKKSVKMVAPQEKDARKKIHYYIQAQFPNICSNCITDNGVKYLEFSLQSDNSSSDPRNRGEGWPKDRPTHLHFILYKEFKDTMEAIDIISKYSGIKPQHFNYAGTKDRRAKTSQRISAHKVKAEKLQAINSKLRGIAMGNFQYSNERVTLGQLSGNRFKIVLRSVETTSENLEKATESLRQLGFINYFGMQRFGTASIPTYQVGLHILKGEFDKAVDLIMVPRSTDKPHISEVRQIWMEKKDAKVVLKKLPKSMNIERRLMEGVVTCGVTNLSGALERIPRTTRLLYLHSYQSLVWNKVASLRVEKYGLKPMVGDLVYIQEPRADDMTVDEDETTSSSDKKTKPTVKHLTEDELEKYTIYDIVLPLPGYDVVLPANELKDAVTGLLAEDSLSLESLKCTKKAKQYRLPGSYRHVMVKPIDLTSSLSYYDDVTEELVQSDMDLLNKQELKHKNSGKHMAAILEFGLPSSCYATMLLREITRADTSAAHQTSLNKQ</sequence>
<dbReference type="NCBIfam" id="TIGR00094">
    <property type="entry name" value="tRNA_TruD_broad"/>
    <property type="match status" value="1"/>
</dbReference>
<dbReference type="InterPro" id="IPR020103">
    <property type="entry name" value="PsdUridine_synth_cat_dom_sf"/>
</dbReference>
<evidence type="ECO:0000256" key="1">
    <source>
        <dbReference type="ARBA" id="ARBA00007953"/>
    </source>
</evidence>
<dbReference type="SUPFAM" id="SSF55120">
    <property type="entry name" value="Pseudouridine synthase"/>
    <property type="match status" value="1"/>
</dbReference>
<dbReference type="Pfam" id="PF01142">
    <property type="entry name" value="TruD"/>
    <property type="match status" value="1"/>
</dbReference>
<dbReference type="GO" id="GO:0009982">
    <property type="term" value="F:pseudouridine synthase activity"/>
    <property type="evidence" value="ECO:0007669"/>
    <property type="project" value="InterPro"/>
</dbReference>
<accession>A0A7J7JH24</accession>
<dbReference type="PIRSF" id="PIRSF037016">
    <property type="entry name" value="Pseudouridin_synth_euk_prd"/>
    <property type="match status" value="1"/>
</dbReference>
<feature type="region of interest" description="Disordered" evidence="5">
    <location>
        <begin position="608"/>
        <end position="627"/>
    </location>
</feature>
<comment type="similarity">
    <text evidence="1">Belongs to the pseudouridine synthase TruD family.</text>
</comment>
<dbReference type="GO" id="GO:0003723">
    <property type="term" value="F:RNA binding"/>
    <property type="evidence" value="ECO:0007669"/>
    <property type="project" value="InterPro"/>
</dbReference>
<reference evidence="7" key="1">
    <citation type="submission" date="2020-06" db="EMBL/GenBank/DDBJ databases">
        <title>Draft genome of Bugula neritina, a colonial animal packing powerful symbionts and potential medicines.</title>
        <authorList>
            <person name="Rayko M."/>
        </authorList>
    </citation>
    <scope>NUCLEOTIDE SEQUENCE [LARGE SCALE GENOMIC DNA]</scope>
    <source>
        <strain evidence="7">Kwan_BN1</strain>
    </source>
</reference>
<dbReference type="GO" id="GO:0001522">
    <property type="term" value="P:pseudouridine synthesis"/>
    <property type="evidence" value="ECO:0007669"/>
    <property type="project" value="InterPro"/>
</dbReference>
<feature type="compositionally biased region" description="Polar residues" evidence="5">
    <location>
        <begin position="177"/>
        <end position="216"/>
    </location>
</feature>
<dbReference type="GO" id="GO:0008033">
    <property type="term" value="P:tRNA processing"/>
    <property type="evidence" value="ECO:0007669"/>
    <property type="project" value="UniProtKB-KW"/>
</dbReference>
<keyword evidence="8" id="KW-1185">Reference proteome</keyword>